<dbReference type="Gene3D" id="2.160.20.120">
    <property type="match status" value="2"/>
</dbReference>
<evidence type="ECO:0000313" key="1">
    <source>
        <dbReference type="EMBL" id="QGO05938.1"/>
    </source>
</evidence>
<organism evidence="1 2">
    <name type="scientific">Piscirickettsia salmonis</name>
    <dbReference type="NCBI Taxonomy" id="1238"/>
    <lineage>
        <taxon>Bacteria</taxon>
        <taxon>Pseudomonadati</taxon>
        <taxon>Pseudomonadota</taxon>
        <taxon>Gammaproteobacteria</taxon>
        <taxon>Thiotrichales</taxon>
        <taxon>Piscirickettsiaceae</taxon>
        <taxon>Piscirickettsia</taxon>
    </lineage>
</organism>
<dbReference type="PANTHER" id="PTHR39200">
    <property type="entry name" value="HYPOTHETICAL EXPORTED PROTEIN"/>
    <property type="match status" value="1"/>
</dbReference>
<keyword evidence="2" id="KW-1185">Reference proteome</keyword>
<dbReference type="AlphaFoldDB" id="A0A9Q5YJL0"/>
<dbReference type="RefSeq" id="WP_016211631.1">
    <property type="nucleotide sequence ID" value="NZ_CP012413.1"/>
</dbReference>
<dbReference type="GeneID" id="66741001"/>
<dbReference type="Proteomes" id="UP000422232">
    <property type="component" value="Chromosome"/>
</dbReference>
<sequence length="268" mass="28880">MKQIEQKISILLLLNFTLISTSLAATSHMTGYFENVTNNSSIDIVIKQGNKPYIQIINAADSMLPFIKTDVEKNTLMISTKPNAPWDAFKHTKINVYTPHLTAIKNSSSGKIKIYYADKLTAVTLSGSGDIKGKNIKAEKLAVKLTGSGDINLSGILKVQAIDQQGTGDVELSNIYQNALTITHSGSGDTKLKGRINQLSINNKGSGKIDTRDLKAKQVTVSFSGSGNINLYAQNSLNAELSGSGNINVEGHPQHISQKTRGTGHIKL</sequence>
<gene>
    <name evidence="1" type="ORF">Psal009_01835</name>
</gene>
<evidence type="ECO:0000313" key="2">
    <source>
        <dbReference type="Proteomes" id="UP000422232"/>
    </source>
</evidence>
<dbReference type="EMBL" id="CP038908">
    <property type="protein sequence ID" value="QGO05938.1"/>
    <property type="molecule type" value="Genomic_DNA"/>
</dbReference>
<proteinExistence type="predicted"/>
<dbReference type="InterPro" id="IPR021255">
    <property type="entry name" value="DUF2807"/>
</dbReference>
<dbReference type="Pfam" id="PF10988">
    <property type="entry name" value="DUF2807"/>
    <property type="match status" value="1"/>
</dbReference>
<accession>A0A9Q5YJL0</accession>
<protein>
    <submittedName>
        <fullName evidence="1">Uncharacterized protein</fullName>
    </submittedName>
</protein>
<name>A0A9Q5YJL0_PISSA</name>
<reference evidence="1 2" key="1">
    <citation type="submission" date="2019-04" db="EMBL/GenBank/DDBJ databases">
        <title>Complete genome sequencing of Piscirickettsia salmonis strain Psal-009.</title>
        <authorList>
            <person name="Schober I."/>
            <person name="Bunk B."/>
            <person name="Sproer C."/>
            <person name="Carril G.P."/>
            <person name="Riedel T."/>
            <person name="Flores-Herrera P.A."/>
            <person name="Nourdin-Galindo G."/>
            <person name="Marshall S.H."/>
            <person name="Overmann J."/>
        </authorList>
    </citation>
    <scope>NUCLEOTIDE SEQUENCE [LARGE SCALE GENOMIC DNA]</scope>
    <source>
        <strain evidence="1 2">Psal-009</strain>
    </source>
</reference>
<dbReference type="PANTHER" id="PTHR39200:SF1">
    <property type="entry name" value="AUTO-TRANSPORTER ADHESIN HEAD GIN DOMAIN-CONTAINING PROTEIN-RELATED"/>
    <property type="match status" value="1"/>
</dbReference>